<dbReference type="PANTHER" id="PTHR33387">
    <property type="entry name" value="RMLC-LIKE JELLY ROLL FOLD PROTEIN"/>
    <property type="match status" value="1"/>
</dbReference>
<evidence type="ECO:0000313" key="3">
    <source>
        <dbReference type="Proteomes" id="UP000000763"/>
    </source>
</evidence>
<evidence type="ECO:0000313" key="2">
    <source>
        <dbReference type="EMBL" id="BAH93381.1"/>
    </source>
</evidence>
<gene>
    <name evidence="2" type="ordered locus">Os06g0198600</name>
</gene>
<feature type="domain" description="DUF985" evidence="1">
    <location>
        <begin position="10"/>
        <end position="52"/>
    </location>
</feature>
<dbReference type="KEGG" id="dosa:Os06g0198600"/>
<dbReference type="InterPro" id="IPR014710">
    <property type="entry name" value="RmlC-like_jellyroll"/>
</dbReference>
<dbReference type="EMBL" id="AP008212">
    <property type="protein sequence ID" value="BAH93381.1"/>
    <property type="molecule type" value="Genomic_DNA"/>
</dbReference>
<dbReference type="InterPro" id="IPR039935">
    <property type="entry name" value="YML079W-like"/>
</dbReference>
<dbReference type="Gene3D" id="2.60.120.10">
    <property type="entry name" value="Jelly Rolls"/>
    <property type="match status" value="1"/>
</dbReference>
<evidence type="ECO:0000259" key="1">
    <source>
        <dbReference type="Pfam" id="PF06172"/>
    </source>
</evidence>
<protein>
    <submittedName>
        <fullName evidence="2">Os06g0198600 protein</fullName>
    </submittedName>
</protein>
<dbReference type="PANTHER" id="PTHR33387:SF5">
    <property type="entry name" value="OS06G0198500 PROTEIN"/>
    <property type="match status" value="1"/>
</dbReference>
<dbReference type="SUPFAM" id="SSF51182">
    <property type="entry name" value="RmlC-like cupins"/>
    <property type="match status" value="1"/>
</dbReference>
<dbReference type="InterPro" id="IPR009327">
    <property type="entry name" value="Cupin_DUF985"/>
</dbReference>
<dbReference type="InterPro" id="IPR011051">
    <property type="entry name" value="RmlC_Cupin_sf"/>
</dbReference>
<reference evidence="3" key="2">
    <citation type="journal article" date="2008" name="Nucleic Acids Res.">
        <title>The rice annotation project database (RAP-DB): 2008 update.</title>
        <authorList>
            <consortium name="The rice annotation project (RAP)"/>
        </authorList>
    </citation>
    <scope>GENOME REANNOTATION</scope>
    <source>
        <strain evidence="3">cv. Nipponbare</strain>
    </source>
</reference>
<dbReference type="Proteomes" id="UP000000763">
    <property type="component" value="Chromosome 6"/>
</dbReference>
<proteinExistence type="predicted"/>
<accession>C7J452</accession>
<dbReference type="Pfam" id="PF06172">
    <property type="entry name" value="Cupin_5"/>
    <property type="match status" value="1"/>
</dbReference>
<reference evidence="2 3" key="1">
    <citation type="journal article" date="2005" name="Nature">
        <title>The map-based sequence of the rice genome.</title>
        <authorList>
            <consortium name="International rice genome sequencing project (IRGSP)"/>
            <person name="Matsumoto T."/>
            <person name="Wu J."/>
            <person name="Kanamori H."/>
            <person name="Katayose Y."/>
            <person name="Fujisawa M."/>
            <person name="Namiki N."/>
            <person name="Mizuno H."/>
            <person name="Yamamoto K."/>
            <person name="Antonio B.A."/>
            <person name="Baba T."/>
            <person name="Sakata K."/>
            <person name="Nagamura Y."/>
            <person name="Aoki H."/>
            <person name="Arikawa K."/>
            <person name="Arita K."/>
            <person name="Bito T."/>
            <person name="Chiden Y."/>
            <person name="Fujitsuka N."/>
            <person name="Fukunaka R."/>
            <person name="Hamada M."/>
            <person name="Harada C."/>
            <person name="Hayashi A."/>
            <person name="Hijishita S."/>
            <person name="Honda M."/>
            <person name="Hosokawa S."/>
            <person name="Ichikawa Y."/>
            <person name="Idonuma A."/>
            <person name="Iijima M."/>
            <person name="Ikeda M."/>
            <person name="Ikeno M."/>
            <person name="Ito K."/>
            <person name="Ito S."/>
            <person name="Ito T."/>
            <person name="Ito Y."/>
            <person name="Ito Y."/>
            <person name="Iwabuchi A."/>
            <person name="Kamiya K."/>
            <person name="Karasawa W."/>
            <person name="Kurita K."/>
            <person name="Katagiri S."/>
            <person name="Kikuta A."/>
            <person name="Kobayashi H."/>
            <person name="Kobayashi N."/>
            <person name="Machita K."/>
            <person name="Maehara T."/>
            <person name="Masukawa M."/>
            <person name="Mizubayashi T."/>
            <person name="Mukai Y."/>
            <person name="Nagasaki H."/>
            <person name="Nagata Y."/>
            <person name="Naito S."/>
            <person name="Nakashima M."/>
            <person name="Nakama Y."/>
            <person name="Nakamichi Y."/>
            <person name="Nakamura M."/>
            <person name="Meguro A."/>
            <person name="Negishi M."/>
            <person name="Ohta I."/>
            <person name="Ohta T."/>
            <person name="Okamoto M."/>
            <person name="Ono N."/>
            <person name="Saji S."/>
            <person name="Sakaguchi M."/>
            <person name="Sakai K."/>
            <person name="Shibata M."/>
            <person name="Shimokawa T."/>
            <person name="Song J."/>
            <person name="Takazaki Y."/>
            <person name="Terasawa K."/>
            <person name="Tsugane M."/>
            <person name="Tsuji K."/>
            <person name="Ueda S."/>
            <person name="Waki K."/>
            <person name="Yamagata H."/>
            <person name="Yamamoto M."/>
            <person name="Yamamoto S."/>
            <person name="Yamane H."/>
            <person name="Yoshiki S."/>
            <person name="Yoshihara R."/>
            <person name="Yukawa K."/>
            <person name="Zhong H."/>
            <person name="Yano M."/>
            <person name="Yuan Q."/>
            <person name="Ouyang S."/>
            <person name="Liu J."/>
            <person name="Jones K.M."/>
            <person name="Gansberger K."/>
            <person name="Moffat K."/>
            <person name="Hill J."/>
            <person name="Bera J."/>
            <person name="Fadrosh D."/>
            <person name="Jin S."/>
            <person name="Johri S."/>
            <person name="Kim M."/>
            <person name="Overton L."/>
            <person name="Reardon M."/>
            <person name="Tsitrin T."/>
            <person name="Vuong H."/>
            <person name="Weaver B."/>
            <person name="Ciecko A."/>
            <person name="Tallon L."/>
            <person name="Jackson J."/>
            <person name="Pai G."/>
            <person name="Aken S.V."/>
            <person name="Utterback T."/>
            <person name="Reidmuller S."/>
            <person name="Feldblyum T."/>
            <person name="Hsiao J."/>
            <person name="Zismann V."/>
            <person name="Iobst S."/>
            <person name="de Vazeille A.R."/>
            <person name="Buell C.R."/>
            <person name="Ying K."/>
            <person name="Li Y."/>
            <person name="Lu T."/>
            <person name="Huang Y."/>
            <person name="Zhao Q."/>
            <person name="Feng Q."/>
            <person name="Zhang L."/>
            <person name="Zhu J."/>
            <person name="Weng Q."/>
            <person name="Mu J."/>
            <person name="Lu Y."/>
            <person name="Fan D."/>
            <person name="Liu Y."/>
            <person name="Guan J."/>
            <person name="Zhang Y."/>
            <person name="Yu S."/>
            <person name="Liu X."/>
            <person name="Zhang Y."/>
            <person name="Hong G."/>
            <person name="Han B."/>
            <person name="Choisne N."/>
            <person name="Demange N."/>
            <person name="Orjeda G."/>
            <person name="Samain S."/>
            <person name="Cattolico L."/>
            <person name="Pelletier E."/>
            <person name="Couloux A."/>
            <person name="Segurens B."/>
            <person name="Wincker P."/>
            <person name="D'Hont A."/>
            <person name="Scarpelli C."/>
            <person name="Weissenbach J."/>
            <person name="Salanoubat M."/>
            <person name="Quetier F."/>
            <person name="Yu Y."/>
            <person name="Kim H.R."/>
            <person name="Rambo T."/>
            <person name="Currie J."/>
            <person name="Collura K."/>
            <person name="Luo M."/>
            <person name="Yang T."/>
            <person name="Ammiraju J.S.S."/>
            <person name="Engler F."/>
            <person name="Soderlund C."/>
            <person name="Wing R.A."/>
            <person name="Palmer L.E."/>
            <person name="de la Bastide M."/>
            <person name="Spiegel L."/>
            <person name="Nascimento L."/>
            <person name="Zutavern T."/>
            <person name="O'Shaughnessy A."/>
            <person name="Dike S."/>
            <person name="Dedhia N."/>
            <person name="Preston R."/>
            <person name="Balija V."/>
            <person name="McCombie W.R."/>
            <person name="Chow T."/>
            <person name="Chen H."/>
            <person name="Chung M."/>
            <person name="Chen C."/>
            <person name="Shaw J."/>
            <person name="Wu H."/>
            <person name="Hsiao K."/>
            <person name="Chao Y."/>
            <person name="Chu M."/>
            <person name="Cheng C."/>
            <person name="Hour A."/>
            <person name="Lee P."/>
            <person name="Lin S."/>
            <person name="Lin Y."/>
            <person name="Liou J."/>
            <person name="Liu S."/>
            <person name="Hsing Y."/>
            <person name="Raghuvanshi S."/>
            <person name="Mohanty A."/>
            <person name="Bharti A.K."/>
            <person name="Gaur A."/>
            <person name="Gupta V."/>
            <person name="Kumar D."/>
            <person name="Ravi V."/>
            <person name="Vij S."/>
            <person name="Kapur A."/>
            <person name="Khurana P."/>
            <person name="Khurana P."/>
            <person name="Khurana J.P."/>
            <person name="Tyagi A.K."/>
            <person name="Gaikwad K."/>
            <person name="Singh A."/>
            <person name="Dalal V."/>
            <person name="Srivastava S."/>
            <person name="Dixit A."/>
            <person name="Pal A.K."/>
            <person name="Ghazi I.A."/>
            <person name="Yadav M."/>
            <person name="Pandit A."/>
            <person name="Bhargava A."/>
            <person name="Sureshbabu K."/>
            <person name="Batra K."/>
            <person name="Sharma T.R."/>
            <person name="Mohapatra T."/>
            <person name="Singh N.K."/>
            <person name="Messing J."/>
            <person name="Nelson A.B."/>
            <person name="Fuks G."/>
            <person name="Kavchok S."/>
            <person name="Keizer G."/>
            <person name="Linton E."/>
            <person name="Llaca V."/>
            <person name="Song R."/>
            <person name="Tanyolac B."/>
            <person name="Young S."/>
            <person name="Ho-Il K."/>
            <person name="Hahn J.H."/>
            <person name="Sangsakoo G."/>
            <person name="Vanavichit A."/>
            <person name="de Mattos Luiz.A.T."/>
            <person name="Zimmer P.D."/>
            <person name="Malone G."/>
            <person name="Dellagostin O."/>
            <person name="de Oliveira A.C."/>
            <person name="Bevan M."/>
            <person name="Bancroft I."/>
            <person name="Minx P."/>
            <person name="Cordum H."/>
            <person name="Wilson R."/>
            <person name="Cheng Z."/>
            <person name="Jin W."/>
            <person name="Jiang J."/>
            <person name="Leong S.A."/>
            <person name="Iwama H."/>
            <person name="Gojobori T."/>
            <person name="Itoh T."/>
            <person name="Niimura Y."/>
            <person name="Fujii Y."/>
            <person name="Habara T."/>
            <person name="Sakai H."/>
            <person name="Sato Y."/>
            <person name="Wilson G."/>
            <person name="Kumar K."/>
            <person name="McCouch S."/>
            <person name="Juretic N."/>
            <person name="Hoen D."/>
            <person name="Wright S."/>
            <person name="Bruskiewich R."/>
            <person name="Bureau T."/>
            <person name="Miyao A."/>
            <person name="Hirochika H."/>
            <person name="Nishikawa T."/>
            <person name="Kadowaki K."/>
            <person name="Sugiura M."/>
            <person name="Burr B."/>
            <person name="Sasaki T."/>
        </authorList>
    </citation>
    <scope>NUCLEOTIDE SEQUENCE [LARGE SCALE GENOMIC DNA]</scope>
    <source>
        <strain evidence="3">cv. Nipponbare</strain>
    </source>
</reference>
<sequence>FCQCVSFLVDKVDRAVSNAIYFLLPAGEIVKLHRIPCAETWHYYMGEPLTVSKF</sequence>
<organism evidence="2 3">
    <name type="scientific">Oryza sativa subsp. japonica</name>
    <name type="common">Rice</name>
    <dbReference type="NCBI Taxonomy" id="39947"/>
    <lineage>
        <taxon>Eukaryota</taxon>
        <taxon>Viridiplantae</taxon>
        <taxon>Streptophyta</taxon>
        <taxon>Embryophyta</taxon>
        <taxon>Tracheophyta</taxon>
        <taxon>Spermatophyta</taxon>
        <taxon>Magnoliopsida</taxon>
        <taxon>Liliopsida</taxon>
        <taxon>Poales</taxon>
        <taxon>Poaceae</taxon>
        <taxon>BOP clade</taxon>
        <taxon>Oryzoideae</taxon>
        <taxon>Oryzeae</taxon>
        <taxon>Oryzinae</taxon>
        <taxon>Oryza</taxon>
        <taxon>Oryza sativa</taxon>
    </lineage>
</organism>
<feature type="non-terminal residue" evidence="2">
    <location>
        <position position="1"/>
    </location>
</feature>
<name>C7J452_ORYSJ</name>
<dbReference type="AlphaFoldDB" id="C7J452"/>